<evidence type="ECO:0000313" key="2">
    <source>
        <dbReference type="EMBL" id="CAB9508326.1"/>
    </source>
</evidence>
<evidence type="ECO:0000259" key="1">
    <source>
        <dbReference type="Pfam" id="PF08123"/>
    </source>
</evidence>
<dbReference type="EMBL" id="CAICTM010000342">
    <property type="protein sequence ID" value="CAB9508326.1"/>
    <property type="molecule type" value="Genomic_DNA"/>
</dbReference>
<proteinExistence type="predicted"/>
<dbReference type="Gene3D" id="3.40.50.150">
    <property type="entry name" value="Vaccinia Virus protein VP39"/>
    <property type="match status" value="1"/>
</dbReference>
<dbReference type="SUPFAM" id="SSF53335">
    <property type="entry name" value="S-adenosyl-L-methionine-dependent methyltransferases"/>
    <property type="match status" value="1"/>
</dbReference>
<organism evidence="2 3">
    <name type="scientific">Seminavis robusta</name>
    <dbReference type="NCBI Taxonomy" id="568900"/>
    <lineage>
        <taxon>Eukaryota</taxon>
        <taxon>Sar</taxon>
        <taxon>Stramenopiles</taxon>
        <taxon>Ochrophyta</taxon>
        <taxon>Bacillariophyta</taxon>
        <taxon>Bacillariophyceae</taxon>
        <taxon>Bacillariophycidae</taxon>
        <taxon>Naviculales</taxon>
        <taxon>Naviculaceae</taxon>
        <taxon>Seminavis</taxon>
    </lineage>
</organism>
<protein>
    <recommendedName>
        <fullName evidence="1">DOT1 domain-containing protein</fullName>
    </recommendedName>
</protein>
<dbReference type="GO" id="GO:0031151">
    <property type="term" value="F:histone H3K79 methyltransferase activity"/>
    <property type="evidence" value="ECO:0007669"/>
    <property type="project" value="InterPro"/>
</dbReference>
<dbReference type="AlphaFoldDB" id="A0A9N8DTD7"/>
<dbReference type="InterPro" id="IPR025789">
    <property type="entry name" value="DOT1_dom"/>
</dbReference>
<comment type="caution">
    <text evidence="2">The sequence shown here is derived from an EMBL/GenBank/DDBJ whole genome shotgun (WGS) entry which is preliminary data.</text>
</comment>
<accession>A0A9N8DTD7</accession>
<name>A0A9N8DTD7_9STRA</name>
<feature type="domain" description="DOT1" evidence="1">
    <location>
        <begin position="202"/>
        <end position="281"/>
    </location>
</feature>
<dbReference type="InterPro" id="IPR029063">
    <property type="entry name" value="SAM-dependent_MTases_sf"/>
</dbReference>
<dbReference type="Pfam" id="PF08123">
    <property type="entry name" value="DOT1"/>
    <property type="match status" value="1"/>
</dbReference>
<keyword evidence="3" id="KW-1185">Reference proteome</keyword>
<gene>
    <name evidence="2" type="ORF">SEMRO_343_G121860.1</name>
</gene>
<reference evidence="2" key="1">
    <citation type="submission" date="2020-06" db="EMBL/GenBank/DDBJ databases">
        <authorList>
            <consortium name="Plant Systems Biology data submission"/>
        </authorList>
    </citation>
    <scope>NUCLEOTIDE SEQUENCE</scope>
    <source>
        <strain evidence="2">D6</strain>
    </source>
</reference>
<evidence type="ECO:0000313" key="3">
    <source>
        <dbReference type="Proteomes" id="UP001153069"/>
    </source>
</evidence>
<sequence length="494" mass="56051">MKERKVSLSQFLLEEEGANSTHNECQRQLQLQPHSLSSSSVLSNLLWMPIHQLQDKRGLVGVPIRKHFSPGIWCNGVIINVKAKSKKSKKRGILKYCTIRYYHNNNLLVEKEQEDLRIDETLDLWIIAYEMFHIPPAIRTTLSTPTLFQHYNHHHTNDPKTSAAPYTLNQFLQLLAYTEQVHGGATMEDMESSRLIQIKPHSTATEVYGRMLPHAMDKILRHYFCLKPTDSVVDIGHGIGNSCLQAAYTIGCKARGIECDKARNAVAQILARRLQDAVHTHQTRDGMTFTPGSVLFRHGNLQDLEHQEFLSTDLTHIFFDNWNGVFSGERGNAKNLERYVAAWFAAAPEGTVMCTVSPLRAALGCLPLAEALKIRQQRNLALTTHEEMNLASYYTVADFELGTLASVYNFGGDEKGKTQVRCYRYVRTRQNRSMAVFLCNNPLCDKAKRGIPIEAIQLEESPDGKQGAVIGACECRVSDRVLRRKRKRKEKFEL</sequence>
<dbReference type="OrthoDB" id="204102at2759"/>
<dbReference type="Proteomes" id="UP001153069">
    <property type="component" value="Unassembled WGS sequence"/>
</dbReference>